<sequence length="174" mass="19000">MSKIAYNLSIIKGIVFDVDGVLSPSTIPLGTDGVPVRMVNIKDGYALQLAVKLNYRIAIITGAVSDAVYKRFSALGIQDIYMGASNKIELLKEWHAKYSLQSQEIAYVGDDIPDIPPMRYAGLSVAPNDACTDVLNISRYISPVNGGYGVARDLLEEILRANGQWLSDTKAFGW</sequence>
<protein>
    <submittedName>
        <fullName evidence="1">3-deoxy-D-manno-octulosonate 8-phosphate phosphatase</fullName>
    </submittedName>
</protein>
<gene>
    <name evidence="1" type="ORF">E5990_07910</name>
</gene>
<dbReference type="Proteomes" id="UP000305401">
    <property type="component" value="Unassembled WGS sequence"/>
</dbReference>
<reference evidence="1" key="1">
    <citation type="submission" date="2019-04" db="EMBL/GenBank/DDBJ databases">
        <title>Microbes associate with the intestines of laboratory mice.</title>
        <authorList>
            <person name="Navarre W."/>
            <person name="Wong E."/>
            <person name="Huang K.C."/>
            <person name="Tropini C."/>
            <person name="Ng K."/>
            <person name="Yu B."/>
        </authorList>
    </citation>
    <scope>NUCLEOTIDE SEQUENCE</scope>
    <source>
        <strain evidence="1">NM86_A22</strain>
    </source>
</reference>
<evidence type="ECO:0000313" key="2">
    <source>
        <dbReference type="Proteomes" id="UP000305401"/>
    </source>
</evidence>
<keyword evidence="2" id="KW-1185">Reference proteome</keyword>
<proteinExistence type="predicted"/>
<accession>A0AC61S487</accession>
<organism evidence="1 2">
    <name type="scientific">Muribaculum caecicola</name>
    <dbReference type="NCBI Taxonomy" id="3038144"/>
    <lineage>
        <taxon>Bacteria</taxon>
        <taxon>Pseudomonadati</taxon>
        <taxon>Bacteroidota</taxon>
        <taxon>Bacteroidia</taxon>
        <taxon>Bacteroidales</taxon>
        <taxon>Muribaculaceae</taxon>
        <taxon>Muribaculum</taxon>
    </lineage>
</organism>
<dbReference type="EMBL" id="SSTG01000100">
    <property type="protein sequence ID" value="THG47018.1"/>
    <property type="molecule type" value="Genomic_DNA"/>
</dbReference>
<evidence type="ECO:0000313" key="1">
    <source>
        <dbReference type="EMBL" id="THG47018.1"/>
    </source>
</evidence>
<name>A0AC61S487_9BACT</name>
<comment type="caution">
    <text evidence="1">The sequence shown here is derived from an EMBL/GenBank/DDBJ whole genome shotgun (WGS) entry which is preliminary data.</text>
</comment>